<dbReference type="SMART" id="SM00879">
    <property type="entry name" value="Brix"/>
    <property type="match status" value="1"/>
</dbReference>
<sequence length="280" mass="31951">MTKVRVVDNSDLGKQAKVKNRHPRMIGNRGRKPQADIGDRITVAVAGLLRRQARLRREYIYRKSIEQRDQQIEEKKRKIRNVLETGDFVPPELRQEALNIHKKLGWDDKGADGVVNHCDDEYRWAGVNDPKIIITTSRDPSSRLRQFAQEMHLLIPNSQRINRGNCQETELMNAARANDITDVIVLNETRGNPDGLVVCHLPFGPTAYFTLSHAVLRHDISKESPLAPMSQAFPHLIFHNMTSALGRRVMSILKYLFPVPKDSSKRLVTFSNTGDVLSFR</sequence>
<evidence type="ECO:0000313" key="4">
    <source>
        <dbReference type="RefSeq" id="XP_036355067.1"/>
    </source>
</evidence>
<dbReference type="GO" id="GO:0030515">
    <property type="term" value="F:snoRNA binding"/>
    <property type="evidence" value="ECO:0007669"/>
    <property type="project" value="TreeGrafter"/>
</dbReference>
<dbReference type="InterPro" id="IPR007109">
    <property type="entry name" value="Brix"/>
</dbReference>
<feature type="domain" description="Brix" evidence="2">
    <location>
        <begin position="130"/>
        <end position="280"/>
    </location>
</feature>
<dbReference type="RefSeq" id="XP_036355067.1">
    <property type="nucleotide sequence ID" value="XM_036499174.1"/>
</dbReference>
<dbReference type="AlphaFoldDB" id="A0A7E6EJM7"/>
<dbReference type="GO" id="GO:0032040">
    <property type="term" value="C:small-subunit processome"/>
    <property type="evidence" value="ECO:0007669"/>
    <property type="project" value="TreeGrafter"/>
</dbReference>
<dbReference type="InterPro" id="IPR044281">
    <property type="entry name" value="IMP4/RPF1"/>
</dbReference>
<protein>
    <submittedName>
        <fullName evidence="4">U3 small nucleolar ribonucleoprotein protein IMP4-like</fullName>
    </submittedName>
</protein>
<dbReference type="Pfam" id="PF04427">
    <property type="entry name" value="Brix"/>
    <property type="match status" value="1"/>
</dbReference>
<dbReference type="GO" id="GO:0005654">
    <property type="term" value="C:nucleoplasm"/>
    <property type="evidence" value="ECO:0007669"/>
    <property type="project" value="UniProtKB-ARBA"/>
</dbReference>
<dbReference type="GO" id="GO:0042274">
    <property type="term" value="P:ribosomal small subunit biogenesis"/>
    <property type="evidence" value="ECO:0007669"/>
    <property type="project" value="UniProtKB-ARBA"/>
</dbReference>
<accession>A0A7E6EJM7</accession>
<dbReference type="PROSITE" id="PS50833">
    <property type="entry name" value="BRIX"/>
    <property type="match status" value="1"/>
</dbReference>
<feature type="region of interest" description="Disordered" evidence="1">
    <location>
        <begin position="1"/>
        <end position="33"/>
    </location>
</feature>
<dbReference type="GO" id="GO:0006412">
    <property type="term" value="P:translation"/>
    <property type="evidence" value="ECO:0007669"/>
    <property type="project" value="InterPro"/>
</dbReference>
<reference evidence="4" key="1">
    <citation type="submission" date="2025-08" db="UniProtKB">
        <authorList>
            <consortium name="RefSeq"/>
        </authorList>
    </citation>
    <scope>IDENTIFICATION</scope>
</reference>
<dbReference type="FunFam" id="3.40.50.10480:FF:000001">
    <property type="entry name" value="IMP4, U3 small nucleolar ribonucleoprotein"/>
    <property type="match status" value="1"/>
</dbReference>
<feature type="compositionally biased region" description="Basic residues" evidence="1">
    <location>
        <begin position="16"/>
        <end position="32"/>
    </location>
</feature>
<dbReference type="GO" id="GO:0006364">
    <property type="term" value="P:rRNA processing"/>
    <property type="evidence" value="ECO:0007669"/>
    <property type="project" value="InterPro"/>
</dbReference>
<evidence type="ECO:0000256" key="1">
    <source>
        <dbReference type="SAM" id="MobiDB-lite"/>
    </source>
</evidence>
<dbReference type="Gene3D" id="3.40.50.10480">
    <property type="entry name" value="Probable brix-domain ribosomal biogenesis protein"/>
    <property type="match status" value="1"/>
</dbReference>
<organism evidence="3 4">
    <name type="scientific">Octopus sinensis</name>
    <name type="common">East Asian common octopus</name>
    <dbReference type="NCBI Taxonomy" id="2607531"/>
    <lineage>
        <taxon>Eukaryota</taxon>
        <taxon>Metazoa</taxon>
        <taxon>Spiralia</taxon>
        <taxon>Lophotrochozoa</taxon>
        <taxon>Mollusca</taxon>
        <taxon>Cephalopoda</taxon>
        <taxon>Coleoidea</taxon>
        <taxon>Octopodiformes</taxon>
        <taxon>Octopoda</taxon>
        <taxon>Incirrata</taxon>
        <taxon>Octopodidae</taxon>
        <taxon>Octopus</taxon>
    </lineage>
</organism>
<dbReference type="KEGG" id="osn:115229335"/>
<dbReference type="InterPro" id="IPR036853">
    <property type="entry name" value="Ribosomal_uL14_sf"/>
</dbReference>
<dbReference type="PANTHER" id="PTHR22734">
    <property type="entry name" value="U3 SMALL NUCLEOLAR RIBONUCLEOPROTEIN PROTEIN IMP4"/>
    <property type="match status" value="1"/>
</dbReference>
<dbReference type="Gene3D" id="2.40.150.20">
    <property type="entry name" value="Ribosomal protein L14"/>
    <property type="match status" value="1"/>
</dbReference>
<evidence type="ECO:0000259" key="2">
    <source>
        <dbReference type="PROSITE" id="PS50833"/>
    </source>
</evidence>
<dbReference type="GO" id="GO:0003735">
    <property type="term" value="F:structural constituent of ribosome"/>
    <property type="evidence" value="ECO:0007669"/>
    <property type="project" value="InterPro"/>
</dbReference>
<dbReference type="GO" id="GO:0034457">
    <property type="term" value="C:Mpp10 complex"/>
    <property type="evidence" value="ECO:0007669"/>
    <property type="project" value="UniProtKB-ARBA"/>
</dbReference>
<dbReference type="GO" id="GO:0005840">
    <property type="term" value="C:ribosome"/>
    <property type="evidence" value="ECO:0007669"/>
    <property type="project" value="InterPro"/>
</dbReference>
<dbReference type="GO" id="GO:0042134">
    <property type="term" value="F:rRNA primary transcript binding"/>
    <property type="evidence" value="ECO:0007669"/>
    <property type="project" value="InterPro"/>
</dbReference>
<dbReference type="SUPFAM" id="SSF52954">
    <property type="entry name" value="Class II aaRS ABD-related"/>
    <property type="match status" value="1"/>
</dbReference>
<evidence type="ECO:0000313" key="3">
    <source>
        <dbReference type="Proteomes" id="UP000515154"/>
    </source>
</evidence>
<proteinExistence type="predicted"/>
<dbReference type="PANTHER" id="PTHR22734:SF2">
    <property type="entry name" value="U3 SMALL NUCLEOLAR RIBONUCLEOPROTEIN PROTEIN IMP4"/>
    <property type="match status" value="1"/>
</dbReference>
<gene>
    <name evidence="4" type="primary">LOC115229335</name>
</gene>
<name>A0A7E6EJM7_9MOLL</name>
<dbReference type="Proteomes" id="UP000515154">
    <property type="component" value="Unplaced"/>
</dbReference>
<keyword evidence="3" id="KW-1185">Reference proteome</keyword>